<comment type="caution">
    <text evidence="1">The sequence shown here is derived from an EMBL/GenBank/DDBJ whole genome shotgun (WGS) entry which is preliminary data.</text>
</comment>
<accession>A0ABT2AWW7</accession>
<gene>
    <name evidence="1" type="ORF">NX794_05805</name>
</gene>
<dbReference type="InterPro" id="IPR016169">
    <property type="entry name" value="FAD-bd_PCMH_sub2"/>
</dbReference>
<name>A0ABT2AWW7_9ACTN</name>
<sequence>MVTARRVQLHRTPALLSGRILFPWARASAVLARPAELIPEGPDELTAQCGFLAGSRRRP</sequence>
<evidence type="ECO:0000313" key="1">
    <source>
        <dbReference type="EMBL" id="MCS0600745.1"/>
    </source>
</evidence>
<dbReference type="Gene3D" id="3.40.462.20">
    <property type="match status" value="1"/>
</dbReference>
<protein>
    <submittedName>
        <fullName evidence="1">Uncharacterized protein</fullName>
    </submittedName>
</protein>
<organism evidence="1 2">
    <name type="scientific">Streptomyces pyxinicus</name>
    <dbReference type="NCBI Taxonomy" id="2970331"/>
    <lineage>
        <taxon>Bacteria</taxon>
        <taxon>Bacillati</taxon>
        <taxon>Actinomycetota</taxon>
        <taxon>Actinomycetes</taxon>
        <taxon>Kitasatosporales</taxon>
        <taxon>Streptomycetaceae</taxon>
        <taxon>Streptomyces</taxon>
    </lineage>
</organism>
<evidence type="ECO:0000313" key="2">
    <source>
        <dbReference type="Proteomes" id="UP001205612"/>
    </source>
</evidence>
<keyword evidence="2" id="KW-1185">Reference proteome</keyword>
<dbReference type="RefSeq" id="WP_258777303.1">
    <property type="nucleotide sequence ID" value="NZ_JANUGP010000003.1"/>
</dbReference>
<dbReference type="EMBL" id="JANUGP010000003">
    <property type="protein sequence ID" value="MCS0600745.1"/>
    <property type="molecule type" value="Genomic_DNA"/>
</dbReference>
<proteinExistence type="predicted"/>
<reference evidence="1 2" key="1">
    <citation type="submission" date="2022-08" db="EMBL/GenBank/DDBJ databases">
        <authorList>
            <person name="Somphong A."/>
            <person name="Phongsopitanun W."/>
        </authorList>
    </citation>
    <scope>NUCLEOTIDE SEQUENCE [LARGE SCALE GENOMIC DNA]</scope>
    <source>
        <strain evidence="1 2">LP11</strain>
    </source>
</reference>
<dbReference type="Gene3D" id="3.30.465.10">
    <property type="match status" value="1"/>
</dbReference>
<dbReference type="Proteomes" id="UP001205612">
    <property type="component" value="Unassembled WGS sequence"/>
</dbReference>